<dbReference type="Proteomes" id="UP000237631">
    <property type="component" value="Unassembled WGS sequence"/>
</dbReference>
<keyword evidence="3" id="KW-1185">Reference proteome</keyword>
<feature type="region of interest" description="Disordered" evidence="1">
    <location>
        <begin position="146"/>
        <end position="228"/>
    </location>
</feature>
<feature type="compositionally biased region" description="Basic and acidic residues" evidence="1">
    <location>
        <begin position="63"/>
        <end position="74"/>
    </location>
</feature>
<accession>A0A2S6CAR6</accession>
<reference evidence="3" key="1">
    <citation type="journal article" date="2017" name="bioRxiv">
        <title>Conservation of a gene cluster reveals novel cercosporin biosynthetic mechanisms and extends production to the genus Colletotrichum.</title>
        <authorList>
            <person name="de Jonge R."/>
            <person name="Ebert M.K."/>
            <person name="Huitt-Roehl C.R."/>
            <person name="Pal P."/>
            <person name="Suttle J.C."/>
            <person name="Spanner R.E."/>
            <person name="Neubauer J.D."/>
            <person name="Jurick W.M.II."/>
            <person name="Stott K.A."/>
            <person name="Secor G.A."/>
            <person name="Thomma B.P.H.J."/>
            <person name="Van de Peer Y."/>
            <person name="Townsend C.A."/>
            <person name="Bolton M.D."/>
        </authorList>
    </citation>
    <scope>NUCLEOTIDE SEQUENCE [LARGE SCALE GENOMIC DNA]</scope>
    <source>
        <strain evidence="3">CBS538.71</strain>
    </source>
</reference>
<feature type="compositionally biased region" description="Basic and acidic residues" evidence="1">
    <location>
        <begin position="11"/>
        <end position="25"/>
    </location>
</feature>
<feature type="region of interest" description="Disordered" evidence="1">
    <location>
        <begin position="711"/>
        <end position="761"/>
    </location>
</feature>
<dbReference type="AlphaFoldDB" id="A0A2S6CAR6"/>
<sequence>MCDCGPQHPSTNERRDFESKNRAEQLETNANPAKKRLLLATASKPERRSTLNSIRSTEDNEEDIRLSRDDRTDSGIDVSSLETPLSRLCEKHGCVTLLQSSANGSHHRQNIDSFSTELVEDCVSALLLPLEKLNFSWPVAQCQRPQTTTGSCIKLPRDPTKQLPRQPQPRDRITVSVGNGHRPGGSSGPHRNSSDRGRHLPHAPPDDSSDREHEPGGDPKPSASNEDVVGTFPCVFHKIGSDGLGDPTPGCKWRRMYTSQLRGHHFHSGHPNGPFGCCSRCFETGRWVPTHGGLEEWRRFTNKTEVAEHEKKCIRDICIQETCHNFDLSLPAFTPCPHGAKFTQQQIWNMWYRRAHSLTRNEGVPSLKIPSSQHLCPPSAVLERSQSSPGYTRAQVVSTGTPASRTNAIVPLLIADSPSSHPPTAGSSTNSALSAANATREMLERLARGLIERMQVDPSEPGETLRRSCEQRLNSSGRLQYDLSATSPDDADAVELLRSLVQECLRLLTTPMARTSAAWVELSLTALLVGIEIPLQPPASWGHPPFHFPEPSTSSSLDYVGIATSSRLDSDPQQQQQQHFFPHRYQQQHPAFDIMGNPAMNAPPPAMTFSGPAAVTQMGGAFTSEAANLSSIGIDDHTAQRIRNLPDQPYHPHQRLQSSIEHQPSMDALPQNAQPPPSMDPDHLPLSTEHAYLRSRQGLAPLRLMPPASDALSASGSTHVDSGCFSTTRSIDSDMGGVDNDKGKGRAAEEPPGSMGFWGGI</sequence>
<comment type="caution">
    <text evidence="2">The sequence shown here is derived from an EMBL/GenBank/DDBJ whole genome shotgun (WGS) entry which is preliminary data.</text>
</comment>
<evidence type="ECO:0000256" key="1">
    <source>
        <dbReference type="SAM" id="MobiDB-lite"/>
    </source>
</evidence>
<dbReference type="OrthoDB" id="3645274at2759"/>
<feature type="compositionally biased region" description="Polar residues" evidence="1">
    <location>
        <begin position="712"/>
        <end position="730"/>
    </location>
</feature>
<name>A0A2S6CAR6_9PEZI</name>
<gene>
    <name evidence="2" type="ORF">CBER1_05966</name>
</gene>
<feature type="compositionally biased region" description="Basic and acidic residues" evidence="1">
    <location>
        <begin position="192"/>
        <end position="217"/>
    </location>
</feature>
<organism evidence="2 3">
    <name type="scientific">Cercospora berteroae</name>
    <dbReference type="NCBI Taxonomy" id="357750"/>
    <lineage>
        <taxon>Eukaryota</taxon>
        <taxon>Fungi</taxon>
        <taxon>Dikarya</taxon>
        <taxon>Ascomycota</taxon>
        <taxon>Pezizomycotina</taxon>
        <taxon>Dothideomycetes</taxon>
        <taxon>Dothideomycetidae</taxon>
        <taxon>Mycosphaerellales</taxon>
        <taxon>Mycosphaerellaceae</taxon>
        <taxon>Cercospora</taxon>
    </lineage>
</organism>
<evidence type="ECO:0000313" key="2">
    <source>
        <dbReference type="EMBL" id="PPJ56820.1"/>
    </source>
</evidence>
<proteinExistence type="predicted"/>
<feature type="region of interest" description="Disordered" evidence="1">
    <location>
        <begin position="1"/>
        <end position="78"/>
    </location>
</feature>
<feature type="compositionally biased region" description="Basic and acidic residues" evidence="1">
    <location>
        <begin position="739"/>
        <end position="749"/>
    </location>
</feature>
<dbReference type="EMBL" id="PNEN01000509">
    <property type="protein sequence ID" value="PPJ56820.1"/>
    <property type="molecule type" value="Genomic_DNA"/>
</dbReference>
<protein>
    <submittedName>
        <fullName evidence="2">Uncharacterized protein</fullName>
    </submittedName>
</protein>
<evidence type="ECO:0000313" key="3">
    <source>
        <dbReference type="Proteomes" id="UP000237631"/>
    </source>
</evidence>